<dbReference type="PANTHER" id="PTHR43821:SF1">
    <property type="entry name" value="NAD(P)H NITROREDUCTASE YDJA-RELATED"/>
    <property type="match status" value="1"/>
</dbReference>
<dbReference type="InterPro" id="IPR052530">
    <property type="entry name" value="NAD(P)H_nitroreductase"/>
</dbReference>
<dbReference type="SUPFAM" id="SSF55469">
    <property type="entry name" value="FMN-dependent nitroreductase-like"/>
    <property type="match status" value="1"/>
</dbReference>
<evidence type="ECO:0000313" key="4">
    <source>
        <dbReference type="Proteomes" id="UP001500642"/>
    </source>
</evidence>
<evidence type="ECO:0000313" key="3">
    <source>
        <dbReference type="EMBL" id="GAA4385987.1"/>
    </source>
</evidence>
<comment type="caution">
    <text evidence="3">The sequence shown here is derived from an EMBL/GenBank/DDBJ whole genome shotgun (WGS) entry which is preliminary data.</text>
</comment>
<feature type="domain" description="Nitroreductase" evidence="2">
    <location>
        <begin position="13"/>
        <end position="162"/>
    </location>
</feature>
<evidence type="ECO:0000259" key="2">
    <source>
        <dbReference type="Pfam" id="PF00881"/>
    </source>
</evidence>
<reference evidence="4" key="1">
    <citation type="journal article" date="2019" name="Int. J. Syst. Evol. Microbiol.">
        <title>The Global Catalogue of Microorganisms (GCM) 10K type strain sequencing project: providing services to taxonomists for standard genome sequencing and annotation.</title>
        <authorList>
            <consortium name="The Broad Institute Genomics Platform"/>
            <consortium name="The Broad Institute Genome Sequencing Center for Infectious Disease"/>
            <person name="Wu L."/>
            <person name="Ma J."/>
        </authorList>
    </citation>
    <scope>NUCLEOTIDE SEQUENCE [LARGE SCALE GENOMIC DNA]</scope>
    <source>
        <strain evidence="4">JCM 17808</strain>
    </source>
</reference>
<keyword evidence="4" id="KW-1185">Reference proteome</keyword>
<feature type="compositionally biased region" description="Low complexity" evidence="1">
    <location>
        <begin position="190"/>
        <end position="230"/>
    </location>
</feature>
<dbReference type="Pfam" id="PF00881">
    <property type="entry name" value="Nitroreductase"/>
    <property type="match status" value="1"/>
</dbReference>
<proteinExistence type="predicted"/>
<dbReference type="RefSeq" id="WP_345030115.1">
    <property type="nucleotide sequence ID" value="NZ_BAABGL010000003.1"/>
</dbReference>
<dbReference type="Gene3D" id="3.40.109.10">
    <property type="entry name" value="NADH Oxidase"/>
    <property type="match status" value="1"/>
</dbReference>
<dbReference type="EMBL" id="BAABGL010000003">
    <property type="protein sequence ID" value="GAA4385987.1"/>
    <property type="molecule type" value="Genomic_DNA"/>
</dbReference>
<feature type="region of interest" description="Disordered" evidence="1">
    <location>
        <begin position="175"/>
        <end position="239"/>
    </location>
</feature>
<gene>
    <name evidence="3" type="ORF">GCM10023167_08450</name>
</gene>
<evidence type="ECO:0000256" key="1">
    <source>
        <dbReference type="SAM" id="MobiDB-lite"/>
    </source>
</evidence>
<dbReference type="InterPro" id="IPR029479">
    <property type="entry name" value="Nitroreductase"/>
</dbReference>
<dbReference type="PANTHER" id="PTHR43821">
    <property type="entry name" value="NAD(P)H NITROREDUCTASE YDJA-RELATED"/>
    <property type="match status" value="1"/>
</dbReference>
<protein>
    <submittedName>
        <fullName evidence="3">NAD(P)H nitroreductase</fullName>
    </submittedName>
</protein>
<dbReference type="InterPro" id="IPR000415">
    <property type="entry name" value="Nitroreductase-like"/>
</dbReference>
<name>A0ABP8J6Y8_9MICO</name>
<accession>A0ABP8J6Y8</accession>
<sequence length="239" mass="24891">MKHFEDPVLQAMASRRSVSKVGPTTPTDAEIADLLAAVTPVADHKALRPWRLLLLRGDDRLRLGEALDTASGTERTPGEVNPKPLRAELLIAVIASPTEHPKVPTWEQHATAAGAAHLLELALWQAGWGVMWRSGVQANAPAVRALHGLAEDELLMGWLYVGDIDPAFREKLAASNRPPLDPAPFLGRLPGAEGVPDPGAEAEAAPGPAADPDPAAAPGLDGGAAPTTGPDAPPGATPR</sequence>
<organism evidence="3 4">
    <name type="scientific">Brevibacterium pityocampae</name>
    <dbReference type="NCBI Taxonomy" id="506594"/>
    <lineage>
        <taxon>Bacteria</taxon>
        <taxon>Bacillati</taxon>
        <taxon>Actinomycetota</taxon>
        <taxon>Actinomycetes</taxon>
        <taxon>Micrococcales</taxon>
        <taxon>Brevibacteriaceae</taxon>
        <taxon>Brevibacterium</taxon>
    </lineage>
</organism>
<dbReference type="Proteomes" id="UP001500642">
    <property type="component" value="Unassembled WGS sequence"/>
</dbReference>